<dbReference type="InterPro" id="IPR045049">
    <property type="entry name" value="Pcy1-like"/>
</dbReference>
<gene>
    <name evidence="3" type="ORF">SteCoe_24147</name>
</gene>
<dbReference type="Pfam" id="PF01467">
    <property type="entry name" value="CTP_transf_like"/>
    <property type="match status" value="1"/>
</dbReference>
<dbReference type="SUPFAM" id="SSF52374">
    <property type="entry name" value="Nucleotidylyl transferase"/>
    <property type="match status" value="1"/>
</dbReference>
<dbReference type="OrthoDB" id="10510127at2759"/>
<dbReference type="GO" id="GO:0031210">
    <property type="term" value="F:phosphatidylcholine binding"/>
    <property type="evidence" value="ECO:0007669"/>
    <property type="project" value="TreeGrafter"/>
</dbReference>
<protein>
    <recommendedName>
        <fullName evidence="1">choline-phosphate cytidylyltransferase</fullName>
        <ecNumber evidence="1">2.7.7.15</ecNumber>
    </recommendedName>
</protein>
<dbReference type="Proteomes" id="UP000187209">
    <property type="component" value="Unassembled WGS sequence"/>
</dbReference>
<comment type="caution">
    <text evidence="3">The sequence shown here is derived from an EMBL/GenBank/DDBJ whole genome shotgun (WGS) entry which is preliminary data.</text>
</comment>
<feature type="domain" description="Cytidyltransferase-like" evidence="2">
    <location>
        <begin position="23"/>
        <end position="106"/>
    </location>
</feature>
<dbReference type="InterPro" id="IPR004821">
    <property type="entry name" value="Cyt_trans-like"/>
</dbReference>
<accession>A0A1R2BIB0</accession>
<dbReference type="NCBIfam" id="TIGR00125">
    <property type="entry name" value="cyt_tran_rel"/>
    <property type="match status" value="1"/>
</dbReference>
<name>A0A1R2BIB0_9CILI</name>
<evidence type="ECO:0000313" key="4">
    <source>
        <dbReference type="Proteomes" id="UP000187209"/>
    </source>
</evidence>
<sequence length="239" mass="27536">MEKFSDKAALEIHLRNKEIRILVAGHFDFIHAGHSHLIQEAKSKFKKVYLILGIIEDDPSTSLLGNHEKIETFKGMPEIDEICLLSSFPSSEDLRKMNVDYLATADCKNFDDPNKLILIEKKINLSTDELIARIIRDYDTHVDNLLQVGYHHTSLKISRAAEVNYTCKRKLKQIKKDLWKGGFCVNKLEYSVDSARKQLRNCLTDWNEGNEVILTNWLSRLKGSTSMLFKLLQDIWEAA</sequence>
<keyword evidence="4" id="KW-1185">Reference proteome</keyword>
<evidence type="ECO:0000256" key="1">
    <source>
        <dbReference type="ARBA" id="ARBA00026101"/>
    </source>
</evidence>
<evidence type="ECO:0000259" key="2">
    <source>
        <dbReference type="Pfam" id="PF01467"/>
    </source>
</evidence>
<dbReference type="Gene3D" id="3.40.50.620">
    <property type="entry name" value="HUPs"/>
    <property type="match status" value="1"/>
</dbReference>
<reference evidence="3 4" key="1">
    <citation type="submission" date="2016-11" db="EMBL/GenBank/DDBJ databases">
        <title>The macronuclear genome of Stentor coeruleus: a giant cell with tiny introns.</title>
        <authorList>
            <person name="Slabodnick M."/>
            <person name="Ruby J.G."/>
            <person name="Reiff S.B."/>
            <person name="Swart E.C."/>
            <person name="Gosai S."/>
            <person name="Prabakaran S."/>
            <person name="Witkowska E."/>
            <person name="Larue G.E."/>
            <person name="Fisher S."/>
            <person name="Freeman R.M."/>
            <person name="Gunawardena J."/>
            <person name="Chu W."/>
            <person name="Stover N.A."/>
            <person name="Gregory B.D."/>
            <person name="Nowacki M."/>
            <person name="Derisi J."/>
            <person name="Roy S.W."/>
            <person name="Marshall W.F."/>
            <person name="Sood P."/>
        </authorList>
    </citation>
    <scope>NUCLEOTIDE SEQUENCE [LARGE SCALE GENOMIC DNA]</scope>
    <source>
        <strain evidence="3">WM001</strain>
    </source>
</reference>
<dbReference type="EC" id="2.7.7.15" evidence="1"/>
<dbReference type="EMBL" id="MPUH01000629">
    <property type="protein sequence ID" value="OMJ76479.1"/>
    <property type="molecule type" value="Genomic_DNA"/>
</dbReference>
<dbReference type="InterPro" id="IPR014729">
    <property type="entry name" value="Rossmann-like_a/b/a_fold"/>
</dbReference>
<dbReference type="PANTHER" id="PTHR10739:SF13">
    <property type="entry name" value="CHOLINE-PHOSPHATE CYTIDYLYLTRANSFERASE"/>
    <property type="match status" value="1"/>
</dbReference>
<dbReference type="AlphaFoldDB" id="A0A1R2BIB0"/>
<proteinExistence type="predicted"/>
<organism evidence="3 4">
    <name type="scientific">Stentor coeruleus</name>
    <dbReference type="NCBI Taxonomy" id="5963"/>
    <lineage>
        <taxon>Eukaryota</taxon>
        <taxon>Sar</taxon>
        <taxon>Alveolata</taxon>
        <taxon>Ciliophora</taxon>
        <taxon>Postciliodesmatophora</taxon>
        <taxon>Heterotrichea</taxon>
        <taxon>Heterotrichida</taxon>
        <taxon>Stentoridae</taxon>
        <taxon>Stentor</taxon>
    </lineage>
</organism>
<dbReference type="GO" id="GO:0004105">
    <property type="term" value="F:choline-phosphate cytidylyltransferase activity"/>
    <property type="evidence" value="ECO:0007669"/>
    <property type="project" value="UniProtKB-EC"/>
</dbReference>
<dbReference type="PANTHER" id="PTHR10739">
    <property type="entry name" value="CYTIDYLYLTRANSFERASE"/>
    <property type="match status" value="1"/>
</dbReference>
<evidence type="ECO:0000313" key="3">
    <source>
        <dbReference type="EMBL" id="OMJ76479.1"/>
    </source>
</evidence>